<dbReference type="InterPro" id="IPR043917">
    <property type="entry name" value="DUF5753"/>
</dbReference>
<dbReference type="SMART" id="SM00530">
    <property type="entry name" value="HTH_XRE"/>
    <property type="match status" value="1"/>
</dbReference>
<gene>
    <name evidence="3" type="ORF">B1H18_18815</name>
</gene>
<evidence type="ECO:0000256" key="1">
    <source>
        <dbReference type="SAM" id="MobiDB-lite"/>
    </source>
</evidence>
<evidence type="ECO:0000313" key="4">
    <source>
        <dbReference type="Proteomes" id="UP000190539"/>
    </source>
</evidence>
<dbReference type="SUPFAM" id="SSF47413">
    <property type="entry name" value="lambda repressor-like DNA-binding domains"/>
    <property type="match status" value="1"/>
</dbReference>
<organism evidence="3 4">
    <name type="scientific">Streptomyces tsukubensis</name>
    <dbReference type="NCBI Taxonomy" id="83656"/>
    <lineage>
        <taxon>Bacteria</taxon>
        <taxon>Bacillati</taxon>
        <taxon>Actinomycetota</taxon>
        <taxon>Actinomycetes</taxon>
        <taxon>Kitasatosporales</taxon>
        <taxon>Streptomycetaceae</taxon>
        <taxon>Streptomyces</taxon>
    </lineage>
</organism>
<evidence type="ECO:0000259" key="2">
    <source>
        <dbReference type="PROSITE" id="PS50943"/>
    </source>
</evidence>
<proteinExistence type="predicted"/>
<dbReference type="InterPro" id="IPR010982">
    <property type="entry name" value="Lambda_DNA-bd_dom_sf"/>
</dbReference>
<dbReference type="Pfam" id="PF13560">
    <property type="entry name" value="HTH_31"/>
    <property type="match status" value="1"/>
</dbReference>
<dbReference type="PROSITE" id="PS50943">
    <property type="entry name" value="HTH_CROC1"/>
    <property type="match status" value="1"/>
</dbReference>
<evidence type="ECO:0000313" key="3">
    <source>
        <dbReference type="EMBL" id="OON77300.1"/>
    </source>
</evidence>
<dbReference type="Proteomes" id="UP000190539">
    <property type="component" value="Unassembled WGS sequence"/>
</dbReference>
<dbReference type="Pfam" id="PF19054">
    <property type="entry name" value="DUF5753"/>
    <property type="match status" value="1"/>
</dbReference>
<comment type="caution">
    <text evidence="3">The sequence shown here is derived from an EMBL/GenBank/DDBJ whole genome shotgun (WGS) entry which is preliminary data.</text>
</comment>
<dbReference type="AlphaFoldDB" id="A0A1V4A775"/>
<dbReference type="InterPro" id="IPR001387">
    <property type="entry name" value="Cro/C1-type_HTH"/>
</dbReference>
<dbReference type="Gene3D" id="1.10.260.40">
    <property type="entry name" value="lambda repressor-like DNA-binding domains"/>
    <property type="match status" value="1"/>
</dbReference>
<dbReference type="EMBL" id="MVFC01000015">
    <property type="protein sequence ID" value="OON77300.1"/>
    <property type="molecule type" value="Genomic_DNA"/>
</dbReference>
<feature type="region of interest" description="Disordered" evidence="1">
    <location>
        <begin position="1"/>
        <end position="22"/>
    </location>
</feature>
<protein>
    <submittedName>
        <fullName evidence="3">Transcriptional regulator</fullName>
    </submittedName>
</protein>
<dbReference type="STRING" id="83656.B1H18_18815"/>
<feature type="domain" description="HTH cro/C1-type" evidence="2">
    <location>
        <begin position="33"/>
        <end position="66"/>
    </location>
</feature>
<accession>A0A1V4A775</accession>
<reference evidence="3 4" key="1">
    <citation type="submission" date="2017-02" db="EMBL/GenBank/DDBJ databases">
        <title>Draft Genome Sequence of Streptomyces tsukubaensis F601, a Producer of the immunosuppressant tacrolimus FK506.</title>
        <authorList>
            <person name="Zong G."/>
            <person name="Zhong C."/>
            <person name="Fu J."/>
            <person name="Qin R."/>
            <person name="Cao G."/>
        </authorList>
    </citation>
    <scope>NUCLEOTIDE SEQUENCE [LARGE SCALE GENOMIC DNA]</scope>
    <source>
        <strain evidence="3 4">F601</strain>
    </source>
</reference>
<dbReference type="CDD" id="cd00093">
    <property type="entry name" value="HTH_XRE"/>
    <property type="match status" value="1"/>
</dbReference>
<dbReference type="GO" id="GO:0003677">
    <property type="term" value="F:DNA binding"/>
    <property type="evidence" value="ECO:0007669"/>
    <property type="project" value="InterPro"/>
</dbReference>
<sequence length="285" mass="31361">MRMGDRDAVRRKTGGGKGAEDRPRIWMGYGKLVKHFRELTGLKQTELADAIGYSVEQVASIEQGRRPAKIAFTEATERVLNAGGALRVLQEDVDLARLPLFFQDFAVIEAEAVSHFSYDPLLIPGLLQTEGYARALISGHCPPRSDEIIERHVEARLDRQRLLTREPSTALCFVIGEAALRNAIGGADVMRAAFRRILEVGDLRNVEVQVMPIAGEVHPGLDGPMVFLETMEHQHVGYIESQEVGVVITDPAVVSAFGLRCGKLRSRALNVAESARLIEQLAGEQ</sequence>
<name>A0A1V4A775_9ACTN</name>
<feature type="compositionally biased region" description="Basic and acidic residues" evidence="1">
    <location>
        <begin position="1"/>
        <end position="10"/>
    </location>
</feature>
<keyword evidence="4" id="KW-1185">Reference proteome</keyword>